<dbReference type="EMBL" id="LWLV01002650">
    <property type="protein sequence ID" value="OTA40140.1"/>
    <property type="molecule type" value="Genomic_DNA"/>
</dbReference>
<organism evidence="3 4">
    <name type="scientific">Symbiobacterium thermophilum</name>
    <dbReference type="NCBI Taxonomy" id="2734"/>
    <lineage>
        <taxon>Bacteria</taxon>
        <taxon>Bacillati</taxon>
        <taxon>Bacillota</taxon>
        <taxon>Clostridia</taxon>
        <taxon>Eubacteriales</taxon>
        <taxon>Symbiobacteriaceae</taxon>
        <taxon>Symbiobacterium</taxon>
    </lineage>
</organism>
<dbReference type="AlphaFoldDB" id="A0A1Y2T0Y4"/>
<dbReference type="GO" id="GO:0005737">
    <property type="term" value="C:cytoplasm"/>
    <property type="evidence" value="ECO:0007669"/>
    <property type="project" value="TreeGrafter"/>
</dbReference>
<protein>
    <recommendedName>
        <fullName evidence="2">Lipoyl-binding domain-containing protein</fullName>
    </recommendedName>
</protein>
<dbReference type="GO" id="GO:0004736">
    <property type="term" value="F:pyruvate carboxylase activity"/>
    <property type="evidence" value="ECO:0007669"/>
    <property type="project" value="TreeGrafter"/>
</dbReference>
<name>A0A1Y2T0Y4_SYMTR</name>
<dbReference type="PANTHER" id="PTHR43778:SF2">
    <property type="entry name" value="PYRUVATE CARBOXYLASE, MITOCHONDRIAL"/>
    <property type="match status" value="1"/>
</dbReference>
<comment type="caution">
    <text evidence="3">The sequence shown here is derived from an EMBL/GenBank/DDBJ whole genome shotgun (WGS) entry which is preliminary data.</text>
</comment>
<dbReference type="FunFam" id="2.40.50.100:FF:000003">
    <property type="entry name" value="Acetyl-CoA carboxylase biotin carboxyl carrier protein"/>
    <property type="match status" value="1"/>
</dbReference>
<dbReference type="Gene3D" id="3.10.600.10">
    <property type="entry name" value="pyruvate carboxylase f1077a mutant domain"/>
    <property type="match status" value="1"/>
</dbReference>
<evidence type="ECO:0000313" key="4">
    <source>
        <dbReference type="Proteomes" id="UP000194267"/>
    </source>
</evidence>
<evidence type="ECO:0000313" key="3">
    <source>
        <dbReference type="EMBL" id="OTA40140.1"/>
    </source>
</evidence>
<dbReference type="Pfam" id="PF02436">
    <property type="entry name" value="PYC_OADA"/>
    <property type="match status" value="1"/>
</dbReference>
<keyword evidence="1" id="KW-0092">Biotin</keyword>
<dbReference type="Gene3D" id="2.40.50.100">
    <property type="match status" value="1"/>
</dbReference>
<feature type="domain" description="Lipoyl-binding" evidence="2">
    <location>
        <begin position="87"/>
        <end position="162"/>
    </location>
</feature>
<dbReference type="PROSITE" id="PS50968">
    <property type="entry name" value="BIOTINYL_LIPOYL"/>
    <property type="match status" value="1"/>
</dbReference>
<accession>A0A1Y2T0Y4</accession>
<proteinExistence type="predicted"/>
<dbReference type="Proteomes" id="UP000194267">
    <property type="component" value="Unassembled WGS sequence"/>
</dbReference>
<reference evidence="4" key="1">
    <citation type="submission" date="2016-04" db="EMBL/GenBank/DDBJ databases">
        <authorList>
            <person name="Antunes L.P."/>
            <person name="Martins L.F."/>
            <person name="Pereira R.V."/>
            <person name="Thomas A.M."/>
            <person name="Barbosa D."/>
            <person name="Nascimento L."/>
            <person name="Silva G.M."/>
            <person name="Condomitti G.W."/>
            <person name="Digiampietri L.A."/>
            <person name="Lombardi K.C."/>
            <person name="Ramos P.L."/>
            <person name="Quaggio R.B."/>
            <person name="Oliveira J.C."/>
            <person name="Pascon R.C."/>
            <person name="Cruz J.B."/>
            <person name="Silva A.M."/>
            <person name="Setubal J.C."/>
        </authorList>
    </citation>
    <scope>NUCLEOTIDE SEQUENCE [LARGE SCALE GENOMIC DNA]</scope>
</reference>
<gene>
    <name evidence="3" type="ORF">A6D92_23000</name>
</gene>
<evidence type="ECO:0000256" key="1">
    <source>
        <dbReference type="ARBA" id="ARBA00023267"/>
    </source>
</evidence>
<dbReference type="SUPFAM" id="SSF51230">
    <property type="entry name" value="Single hybrid motif"/>
    <property type="match status" value="1"/>
</dbReference>
<dbReference type="InterPro" id="IPR000089">
    <property type="entry name" value="Biotin_lipoyl"/>
</dbReference>
<dbReference type="GO" id="GO:0006094">
    <property type="term" value="P:gluconeogenesis"/>
    <property type="evidence" value="ECO:0007669"/>
    <property type="project" value="TreeGrafter"/>
</dbReference>
<dbReference type="Pfam" id="PF00364">
    <property type="entry name" value="Biotin_lipoyl"/>
    <property type="match status" value="1"/>
</dbReference>
<dbReference type="InterPro" id="IPR003379">
    <property type="entry name" value="Carboxylase_cons_dom"/>
</dbReference>
<dbReference type="InterPro" id="IPR055268">
    <property type="entry name" value="PCB-like"/>
</dbReference>
<dbReference type="CDD" id="cd06850">
    <property type="entry name" value="biotinyl_domain"/>
    <property type="match status" value="1"/>
</dbReference>
<dbReference type="InterPro" id="IPR011053">
    <property type="entry name" value="Single_hybrid_motif"/>
</dbReference>
<evidence type="ECO:0000259" key="2">
    <source>
        <dbReference type="PROSITE" id="PS50968"/>
    </source>
</evidence>
<dbReference type="PANTHER" id="PTHR43778">
    <property type="entry name" value="PYRUVATE CARBOXYLASE"/>
    <property type="match status" value="1"/>
</dbReference>
<sequence>MEELARHQEEYGNTSVLDTPTFFYGLRPGEETRVEIERGKTLIIKLIDVRDPKPNGMREILFELNGSPREVEVPDHRVVDVGARRPKADKGDPCQLGASMPGKVVKVLVAPGDEVAKGVQLVVTEAMKMENVLTAPRDCKIKDVLVKEGDRVEAGDLLVVLEG</sequence>